<keyword evidence="2" id="KW-1185">Reference proteome</keyword>
<dbReference type="KEGG" id="bcoh:BC6307_07905"/>
<dbReference type="Proteomes" id="UP000215224">
    <property type="component" value="Chromosome"/>
</dbReference>
<reference evidence="1 2" key="1">
    <citation type="submission" date="2016-12" db="EMBL/GenBank/DDBJ databases">
        <title>The whole genome sequencing and assembly of Bacillus cohnii DSM 6307T strain.</title>
        <authorList>
            <person name="Lee Y.-J."/>
            <person name="Yi H."/>
            <person name="Bahn Y.-S."/>
            <person name="Kim J.F."/>
            <person name="Lee D.-W."/>
        </authorList>
    </citation>
    <scope>NUCLEOTIDE SEQUENCE [LARGE SCALE GENOMIC DNA]</scope>
    <source>
        <strain evidence="1 2">DSM 6307</strain>
    </source>
</reference>
<gene>
    <name evidence="1" type="ORF">BC6307_07905</name>
</gene>
<dbReference type="PROSITE" id="PS51257">
    <property type="entry name" value="PROKAR_LIPOPROTEIN"/>
    <property type="match status" value="1"/>
</dbReference>
<accession>A0A223KP86</accession>
<evidence type="ECO:0008006" key="3">
    <source>
        <dbReference type="Google" id="ProtNLM"/>
    </source>
</evidence>
<name>A0A223KP86_9BACI</name>
<dbReference type="Gene3D" id="2.40.50.140">
    <property type="entry name" value="Nucleic acid-binding proteins"/>
    <property type="match status" value="1"/>
</dbReference>
<protein>
    <recommendedName>
        <fullName evidence="3">DUF3221 domain-containing protein</fullName>
    </recommendedName>
</protein>
<dbReference type="InterPro" id="IPR012340">
    <property type="entry name" value="NA-bd_OB-fold"/>
</dbReference>
<dbReference type="InterPro" id="IPR021598">
    <property type="entry name" value="DUF3221"/>
</dbReference>
<evidence type="ECO:0000313" key="1">
    <source>
        <dbReference type="EMBL" id="AST91207.1"/>
    </source>
</evidence>
<proteinExistence type="predicted"/>
<evidence type="ECO:0000313" key="2">
    <source>
        <dbReference type="Proteomes" id="UP000215224"/>
    </source>
</evidence>
<dbReference type="AlphaFoldDB" id="A0A223KP86"/>
<organism evidence="1 2">
    <name type="scientific">Sutcliffiella cohnii</name>
    <dbReference type="NCBI Taxonomy" id="33932"/>
    <lineage>
        <taxon>Bacteria</taxon>
        <taxon>Bacillati</taxon>
        <taxon>Bacillota</taxon>
        <taxon>Bacilli</taxon>
        <taxon>Bacillales</taxon>
        <taxon>Bacillaceae</taxon>
        <taxon>Sutcliffiella</taxon>
    </lineage>
</organism>
<dbReference type="EMBL" id="CP018866">
    <property type="protein sequence ID" value="AST91207.1"/>
    <property type="molecule type" value="Genomic_DNA"/>
</dbReference>
<sequence length="117" mass="12867">MKKLVFAIVIVFLLAACDTYDDMELKVDTTSDAQHIGKIIRKSKNTILVEELVSKNGQPLGKIWVSINDETEIVDSEGATIKFAHLKKGQAVEVWNNGIILESDPAKTTALKIKTGL</sequence>
<dbReference type="RefSeq" id="WP_066411538.1">
    <property type="nucleotide sequence ID" value="NZ_CP018866.1"/>
</dbReference>
<dbReference type="Pfam" id="PF11518">
    <property type="entry name" value="DUF3221"/>
    <property type="match status" value="1"/>
</dbReference>